<sequence length="316" mass="33384">MSLASTATFWRPTLSVRLPRALKVAAVITAGFLAAMLSDLAFAAERPQPASFAAAASRPACGGEVACTVPLGAYRIALPPDGRVEGAYVFFHGYRSSAAEQMGATDLVAVAHAHHLAFVAPDGLNGTWSHDNAVRHDRDETAFARQVFDDLTGRWHVPADRLIVGGFSQGASTAWHVVCHAGDRVAAAVTFSGVFWNPLPAPADCATTPPPMIHFHGTADQTFPLAGRAIGDRWHQGDMYLSLDIVRARAACPVAPRVRRIVAGIDCIETDGCDRGPILACVHDAGHEVRAGWLAGALDTLLAPPVPWRVSAPAAP</sequence>
<keyword evidence="2" id="KW-0378">Hydrolase</keyword>
<dbReference type="PANTHER" id="PTHR43037:SF5">
    <property type="entry name" value="FERULOYL ESTERASE"/>
    <property type="match status" value="1"/>
</dbReference>
<protein>
    <submittedName>
        <fullName evidence="4">Poly(3-hydroxybutyrate) depolymerase</fullName>
    </submittedName>
</protein>
<evidence type="ECO:0000259" key="3">
    <source>
        <dbReference type="Pfam" id="PF02230"/>
    </source>
</evidence>
<evidence type="ECO:0000256" key="1">
    <source>
        <dbReference type="ARBA" id="ARBA00022729"/>
    </source>
</evidence>
<dbReference type="KEGG" id="mflg:ABS361_06310"/>
<dbReference type="InterPro" id="IPR003140">
    <property type="entry name" value="PLipase/COase/thioEstase"/>
</dbReference>
<name>A0AAU7XDK1_9HYPH</name>
<dbReference type="PANTHER" id="PTHR43037">
    <property type="entry name" value="UNNAMED PRODUCT-RELATED"/>
    <property type="match status" value="1"/>
</dbReference>
<dbReference type="RefSeq" id="WP_407050957.1">
    <property type="nucleotide sequence ID" value="NZ_CP158568.1"/>
</dbReference>
<dbReference type="Gene3D" id="3.40.50.1820">
    <property type="entry name" value="alpha/beta hydrolase"/>
    <property type="match status" value="1"/>
</dbReference>
<dbReference type="InterPro" id="IPR050955">
    <property type="entry name" value="Plant_Biomass_Hydrol_Est"/>
</dbReference>
<keyword evidence="1" id="KW-0732">Signal</keyword>
<gene>
    <name evidence="4" type="ORF">ABS361_06310</name>
</gene>
<reference evidence="4" key="1">
    <citation type="submission" date="2024-06" db="EMBL/GenBank/DDBJ databases">
        <title>Methylostella associata gen. nov., sp. nov., a novel Ancalomicrobiaceae-affiliated facultatively methylotrophic bacteria that feed on methanotrophs of the genus Methylococcus.</title>
        <authorList>
            <person name="Saltykova V."/>
            <person name="Danilova O.V."/>
            <person name="Oshkin I.Y."/>
            <person name="Belova S.E."/>
            <person name="Pimenov N.V."/>
            <person name="Dedysh S.N."/>
        </authorList>
    </citation>
    <scope>NUCLEOTIDE SEQUENCE</scope>
    <source>
        <strain evidence="4">S20</strain>
    </source>
</reference>
<feature type="domain" description="Phospholipase/carboxylesterase/thioesterase" evidence="3">
    <location>
        <begin position="149"/>
        <end position="226"/>
    </location>
</feature>
<dbReference type="SUPFAM" id="SSF53474">
    <property type="entry name" value="alpha/beta-Hydrolases"/>
    <property type="match status" value="1"/>
</dbReference>
<evidence type="ECO:0000256" key="2">
    <source>
        <dbReference type="ARBA" id="ARBA00022801"/>
    </source>
</evidence>
<dbReference type="EMBL" id="CP158568">
    <property type="protein sequence ID" value="XBY45862.1"/>
    <property type="molecule type" value="Genomic_DNA"/>
</dbReference>
<evidence type="ECO:0000313" key="4">
    <source>
        <dbReference type="EMBL" id="XBY45862.1"/>
    </source>
</evidence>
<dbReference type="GO" id="GO:0016787">
    <property type="term" value="F:hydrolase activity"/>
    <property type="evidence" value="ECO:0007669"/>
    <property type="project" value="UniProtKB-KW"/>
</dbReference>
<dbReference type="InterPro" id="IPR029058">
    <property type="entry name" value="AB_hydrolase_fold"/>
</dbReference>
<dbReference type="Pfam" id="PF02230">
    <property type="entry name" value="Abhydrolase_2"/>
    <property type="match status" value="1"/>
</dbReference>
<proteinExistence type="predicted"/>
<dbReference type="AlphaFoldDB" id="A0AAU7XDK1"/>
<accession>A0AAU7XDK1</accession>
<organism evidence="4">
    <name type="scientific">Methyloraptor flagellatus</name>
    <dbReference type="NCBI Taxonomy" id="3162530"/>
    <lineage>
        <taxon>Bacteria</taxon>
        <taxon>Pseudomonadati</taxon>
        <taxon>Pseudomonadota</taxon>
        <taxon>Alphaproteobacteria</taxon>
        <taxon>Hyphomicrobiales</taxon>
        <taxon>Ancalomicrobiaceae</taxon>
        <taxon>Methyloraptor</taxon>
    </lineage>
</organism>